<accession>A0A132B2V5</accession>
<dbReference type="RefSeq" id="XP_018061093.1">
    <property type="nucleotide sequence ID" value="XM_018223359.1"/>
</dbReference>
<evidence type="ECO:0000259" key="3">
    <source>
        <dbReference type="Pfam" id="PF05368"/>
    </source>
</evidence>
<dbReference type="InterPro" id="IPR051164">
    <property type="entry name" value="NmrA-like_oxidored"/>
</dbReference>
<keyword evidence="2" id="KW-0521">NADP</keyword>
<reference evidence="4 5" key="1">
    <citation type="submission" date="2015-10" db="EMBL/GenBank/DDBJ databases">
        <title>Full genome of DAOMC 229536 Phialocephala scopiformis, a fungal endophyte of spruce producing the potent anti-insectan compound rugulosin.</title>
        <authorList>
            <consortium name="DOE Joint Genome Institute"/>
            <person name="Walker A.K."/>
            <person name="Frasz S.L."/>
            <person name="Seifert K.A."/>
            <person name="Miller J.D."/>
            <person name="Mondo S.J."/>
            <person name="Labutti K."/>
            <person name="Lipzen A."/>
            <person name="Dockter R."/>
            <person name="Kennedy M."/>
            <person name="Grigoriev I.V."/>
            <person name="Spatafora J.W."/>
        </authorList>
    </citation>
    <scope>NUCLEOTIDE SEQUENCE [LARGE SCALE GENOMIC DNA]</scope>
    <source>
        <strain evidence="4 5">CBS 120377</strain>
    </source>
</reference>
<dbReference type="GeneID" id="28833085"/>
<dbReference type="InterPro" id="IPR008030">
    <property type="entry name" value="NmrA-like"/>
</dbReference>
<dbReference type="KEGG" id="psco:LY89DRAFT_790378"/>
<dbReference type="SUPFAM" id="SSF51735">
    <property type="entry name" value="NAD(P)-binding Rossmann-fold domains"/>
    <property type="match status" value="1"/>
</dbReference>
<dbReference type="InterPro" id="IPR036291">
    <property type="entry name" value="NAD(P)-bd_dom_sf"/>
</dbReference>
<evidence type="ECO:0000256" key="1">
    <source>
        <dbReference type="ARBA" id="ARBA00006328"/>
    </source>
</evidence>
<comment type="similarity">
    <text evidence="1">Belongs to the NmrA-type oxidoreductase family.</text>
</comment>
<dbReference type="PANTHER" id="PTHR42748">
    <property type="entry name" value="NITROGEN METABOLITE REPRESSION PROTEIN NMRA FAMILY MEMBER"/>
    <property type="match status" value="1"/>
</dbReference>
<proteinExistence type="inferred from homology"/>
<sequence length="312" mass="33857">MSKKLTVFVTGATGGQGGAVAKYLLTSGHAVHALVRDPSKPASQALEKAGAKLFKGDFDDINALAATAQSCNALFLMVSPTYPDQLLELTHAQNVITAALSTSPPITHCVVSTATGAESHLSFASFDPNFAWLAIYWSNKKKIQDLVMQNFQKWTVLQPAWLMSNWLSPVAAFTWGEELKTDKVLLNAFGKGTKIELCAADTVGRFAVPALEGRGDMQGKIIKLAGESLDMDEIARVVSEVGGVEVKVRYRSEEEVERLKGVSPIVATQVWQRVDGSGADVEEVRKWGIEMMGFKEYLGEHRDSLRAALGLE</sequence>
<evidence type="ECO:0000313" key="4">
    <source>
        <dbReference type="EMBL" id="KUJ06738.1"/>
    </source>
</evidence>
<protein>
    <submittedName>
        <fullName evidence="4">NAD(P)-binding protein</fullName>
    </submittedName>
</protein>
<dbReference type="AlphaFoldDB" id="A0A132B2V5"/>
<gene>
    <name evidence="4" type="ORF">LY89DRAFT_790378</name>
</gene>
<dbReference type="EMBL" id="KQ947444">
    <property type="protein sequence ID" value="KUJ06738.1"/>
    <property type="molecule type" value="Genomic_DNA"/>
</dbReference>
<dbReference type="Pfam" id="PF05368">
    <property type="entry name" value="NmrA"/>
    <property type="match status" value="1"/>
</dbReference>
<dbReference type="STRING" id="149040.A0A132B2V5"/>
<feature type="domain" description="NmrA-like" evidence="3">
    <location>
        <begin position="4"/>
        <end position="255"/>
    </location>
</feature>
<dbReference type="Gene3D" id="3.40.50.720">
    <property type="entry name" value="NAD(P)-binding Rossmann-like Domain"/>
    <property type="match status" value="1"/>
</dbReference>
<evidence type="ECO:0000313" key="5">
    <source>
        <dbReference type="Proteomes" id="UP000070700"/>
    </source>
</evidence>
<organism evidence="4 5">
    <name type="scientific">Mollisia scopiformis</name>
    <name type="common">Conifer needle endophyte fungus</name>
    <name type="synonym">Phialocephala scopiformis</name>
    <dbReference type="NCBI Taxonomy" id="149040"/>
    <lineage>
        <taxon>Eukaryota</taxon>
        <taxon>Fungi</taxon>
        <taxon>Dikarya</taxon>
        <taxon>Ascomycota</taxon>
        <taxon>Pezizomycotina</taxon>
        <taxon>Leotiomycetes</taxon>
        <taxon>Helotiales</taxon>
        <taxon>Mollisiaceae</taxon>
        <taxon>Mollisia</taxon>
    </lineage>
</organism>
<keyword evidence="5" id="KW-1185">Reference proteome</keyword>
<dbReference type="OrthoDB" id="3358371at2759"/>
<dbReference type="InParanoid" id="A0A132B2V5"/>
<dbReference type="Proteomes" id="UP000070700">
    <property type="component" value="Unassembled WGS sequence"/>
</dbReference>
<dbReference type="PANTHER" id="PTHR42748:SF7">
    <property type="entry name" value="NMRA LIKE REDOX SENSOR 1-RELATED"/>
    <property type="match status" value="1"/>
</dbReference>
<name>A0A132B2V5_MOLSC</name>
<evidence type="ECO:0000256" key="2">
    <source>
        <dbReference type="ARBA" id="ARBA00022857"/>
    </source>
</evidence>